<comment type="caution">
    <text evidence="1">The sequence shown here is derived from an EMBL/GenBank/DDBJ whole genome shotgun (WGS) entry which is preliminary data.</text>
</comment>
<gene>
    <name evidence="1" type="ORF">BN4901_3041</name>
</gene>
<protein>
    <submittedName>
        <fullName evidence="1">Uncharacterized protein</fullName>
    </submittedName>
</protein>
<organism evidence="1 2">
    <name type="scientific">Citrobacter europaeus</name>
    <dbReference type="NCBI Taxonomy" id="1914243"/>
    <lineage>
        <taxon>Bacteria</taxon>
        <taxon>Pseudomonadati</taxon>
        <taxon>Pseudomonadota</taxon>
        <taxon>Gammaproteobacteria</taxon>
        <taxon>Enterobacterales</taxon>
        <taxon>Enterobacteriaceae</taxon>
        <taxon>Citrobacter</taxon>
    </lineage>
</organism>
<reference evidence="1 2" key="1">
    <citation type="submission" date="2016-04" db="EMBL/GenBank/DDBJ databases">
        <authorList>
            <person name="Mornico D."/>
        </authorList>
    </citation>
    <scope>NUCLEOTIDE SEQUENCE [LARGE SCALE GENOMIC DNA]</scope>
    <source>
        <strain evidence="1 2">A121</strain>
    </source>
</reference>
<sequence>MDIPILKFNDNHSIKFNLLILMNIKNQESINMEMNME</sequence>
<evidence type="ECO:0000313" key="1">
    <source>
        <dbReference type="EMBL" id="SBW26191.1"/>
    </source>
</evidence>
<name>A0ABY0JR92_9ENTR</name>
<dbReference type="Proteomes" id="UP000195338">
    <property type="component" value="Unassembled WGS sequence"/>
</dbReference>
<keyword evidence="2" id="KW-1185">Reference proteome</keyword>
<evidence type="ECO:0000313" key="2">
    <source>
        <dbReference type="Proteomes" id="UP000195338"/>
    </source>
</evidence>
<accession>A0ABY0JR92</accession>
<dbReference type="EMBL" id="FLUX01000033">
    <property type="protein sequence ID" value="SBW26191.1"/>
    <property type="molecule type" value="Genomic_DNA"/>
</dbReference>
<proteinExistence type="predicted"/>